<dbReference type="InterPro" id="IPR027443">
    <property type="entry name" value="IPNS-like_sf"/>
</dbReference>
<evidence type="ECO:0000313" key="4">
    <source>
        <dbReference type="EMBL" id="KAK9106780.1"/>
    </source>
</evidence>
<dbReference type="Pfam" id="PF07145">
    <property type="entry name" value="PAM2"/>
    <property type="match status" value="1"/>
</dbReference>
<dbReference type="InterPro" id="IPR050231">
    <property type="entry name" value="Iron_ascorbate_oxido_reductase"/>
</dbReference>
<dbReference type="InterPro" id="IPR009818">
    <property type="entry name" value="PAM2_motif"/>
</dbReference>
<accession>A0AAP0F7M9</accession>
<dbReference type="AlphaFoldDB" id="A0AAP0F7M9"/>
<organism evidence="4 5">
    <name type="scientific">Stephania yunnanensis</name>
    <dbReference type="NCBI Taxonomy" id="152371"/>
    <lineage>
        <taxon>Eukaryota</taxon>
        <taxon>Viridiplantae</taxon>
        <taxon>Streptophyta</taxon>
        <taxon>Embryophyta</taxon>
        <taxon>Tracheophyta</taxon>
        <taxon>Spermatophyta</taxon>
        <taxon>Magnoliopsida</taxon>
        <taxon>Ranunculales</taxon>
        <taxon>Menispermaceae</taxon>
        <taxon>Menispermoideae</taxon>
        <taxon>Cissampelideae</taxon>
        <taxon>Stephania</taxon>
    </lineage>
</organism>
<evidence type="ECO:0000256" key="1">
    <source>
        <dbReference type="ARBA" id="ARBA00022723"/>
    </source>
</evidence>
<sequence>MDKSERDMRDLEELLSKLNPMAEEFVPPSLVSHGSQVGLNVLGLRPIYILLIIMSSTLFDASEEVPVHIRHNDLESIKEVHDSFIWQDIDVDDYPSVDAATVGGVPIVDLNDPNVMKLVSHACETWGVFHVVNHGVPLSSLQNIEAQVRRLFCLPSEHKLKVARLPGSISGYGRIPLSSFFPKLMWSEGFTIADSPVEHARQLWPDDYTQFW</sequence>
<dbReference type="Pfam" id="PF14226">
    <property type="entry name" value="DIOX_N"/>
    <property type="match status" value="1"/>
</dbReference>
<comment type="caution">
    <text evidence="4">The sequence shown here is derived from an EMBL/GenBank/DDBJ whole genome shotgun (WGS) entry which is preliminary data.</text>
</comment>
<evidence type="ECO:0000259" key="3">
    <source>
        <dbReference type="Pfam" id="PF14226"/>
    </source>
</evidence>
<reference evidence="4 5" key="1">
    <citation type="submission" date="2024-01" db="EMBL/GenBank/DDBJ databases">
        <title>Genome assemblies of Stephania.</title>
        <authorList>
            <person name="Yang L."/>
        </authorList>
    </citation>
    <scope>NUCLEOTIDE SEQUENCE [LARGE SCALE GENOMIC DNA]</scope>
    <source>
        <strain evidence="4">YNDBR</strain>
        <tissue evidence="4">Leaf</tissue>
    </source>
</reference>
<feature type="domain" description="Non-haem dioxygenase N-terminal" evidence="3">
    <location>
        <begin position="105"/>
        <end position="206"/>
    </location>
</feature>
<evidence type="ECO:0000313" key="5">
    <source>
        <dbReference type="Proteomes" id="UP001420932"/>
    </source>
</evidence>
<gene>
    <name evidence="4" type="ORF">Syun_022791</name>
</gene>
<dbReference type="GO" id="GO:0046872">
    <property type="term" value="F:metal ion binding"/>
    <property type="evidence" value="ECO:0007669"/>
    <property type="project" value="UniProtKB-KW"/>
</dbReference>
<dbReference type="EMBL" id="JBBNAF010000010">
    <property type="protein sequence ID" value="KAK9106780.1"/>
    <property type="molecule type" value="Genomic_DNA"/>
</dbReference>
<protein>
    <recommendedName>
        <fullName evidence="3">Non-haem dioxygenase N-terminal domain-containing protein</fullName>
    </recommendedName>
</protein>
<dbReference type="Gene3D" id="2.60.120.330">
    <property type="entry name" value="B-lactam Antibiotic, Isopenicillin N Synthase, Chain"/>
    <property type="match status" value="1"/>
</dbReference>
<dbReference type="SUPFAM" id="SSF51197">
    <property type="entry name" value="Clavaminate synthase-like"/>
    <property type="match status" value="1"/>
</dbReference>
<proteinExistence type="predicted"/>
<keyword evidence="5" id="KW-1185">Reference proteome</keyword>
<dbReference type="Proteomes" id="UP001420932">
    <property type="component" value="Unassembled WGS sequence"/>
</dbReference>
<evidence type="ECO:0000256" key="2">
    <source>
        <dbReference type="ARBA" id="ARBA00023004"/>
    </source>
</evidence>
<dbReference type="PANTHER" id="PTHR47990">
    <property type="entry name" value="2-OXOGLUTARATE (2OG) AND FE(II)-DEPENDENT OXYGENASE SUPERFAMILY PROTEIN-RELATED"/>
    <property type="match status" value="1"/>
</dbReference>
<keyword evidence="2" id="KW-0408">Iron</keyword>
<name>A0AAP0F7M9_9MAGN</name>
<keyword evidence="1" id="KW-0479">Metal-binding</keyword>
<dbReference type="InterPro" id="IPR026992">
    <property type="entry name" value="DIOX_N"/>
</dbReference>